<dbReference type="InterPro" id="IPR049362">
    <property type="entry name" value="TTI1_rpt"/>
</dbReference>
<name>A0A9P4QA73_9PEZI</name>
<dbReference type="InterPro" id="IPR016024">
    <property type="entry name" value="ARM-type_fold"/>
</dbReference>
<dbReference type="GO" id="GO:0005737">
    <property type="term" value="C:cytoplasm"/>
    <property type="evidence" value="ECO:0007669"/>
    <property type="project" value="TreeGrafter"/>
</dbReference>
<gene>
    <name evidence="4" type="ORF">K431DRAFT_338294</name>
</gene>
<dbReference type="Pfam" id="PF24181">
    <property type="entry name" value="TPR_TTI1_C"/>
    <property type="match status" value="1"/>
</dbReference>
<reference evidence="4" key="1">
    <citation type="journal article" date="2020" name="Stud. Mycol.">
        <title>101 Dothideomycetes genomes: a test case for predicting lifestyles and emergence of pathogens.</title>
        <authorList>
            <person name="Haridas S."/>
            <person name="Albert R."/>
            <person name="Binder M."/>
            <person name="Bloem J."/>
            <person name="Labutti K."/>
            <person name="Salamov A."/>
            <person name="Andreopoulos B."/>
            <person name="Baker S."/>
            <person name="Barry K."/>
            <person name="Bills G."/>
            <person name="Bluhm B."/>
            <person name="Cannon C."/>
            <person name="Castanera R."/>
            <person name="Culley D."/>
            <person name="Daum C."/>
            <person name="Ezra D."/>
            <person name="Gonzalez J."/>
            <person name="Henrissat B."/>
            <person name="Kuo A."/>
            <person name="Liang C."/>
            <person name="Lipzen A."/>
            <person name="Lutzoni F."/>
            <person name="Magnuson J."/>
            <person name="Mondo S."/>
            <person name="Nolan M."/>
            <person name="Ohm R."/>
            <person name="Pangilinan J."/>
            <person name="Park H.-J."/>
            <person name="Ramirez L."/>
            <person name="Alfaro M."/>
            <person name="Sun H."/>
            <person name="Tritt A."/>
            <person name="Yoshinaga Y."/>
            <person name="Zwiers L.-H."/>
            <person name="Turgeon B."/>
            <person name="Goodwin S."/>
            <person name="Spatafora J."/>
            <person name="Crous P."/>
            <person name="Grigoriev I."/>
        </authorList>
    </citation>
    <scope>NUCLEOTIDE SEQUENCE</scope>
    <source>
        <strain evidence="4">CBS 116435</strain>
    </source>
</reference>
<dbReference type="EMBL" id="MU003784">
    <property type="protein sequence ID" value="KAF2722260.1"/>
    <property type="molecule type" value="Genomic_DNA"/>
</dbReference>
<dbReference type="Pfam" id="PF24173">
    <property type="entry name" value="TPR_TTI1_N"/>
    <property type="match status" value="1"/>
</dbReference>
<dbReference type="Gene3D" id="1.25.10.10">
    <property type="entry name" value="Leucine-rich Repeat Variant"/>
    <property type="match status" value="2"/>
</dbReference>
<dbReference type="Pfam" id="PF21547">
    <property type="entry name" value="TTI1"/>
    <property type="match status" value="1"/>
</dbReference>
<protein>
    <submittedName>
        <fullName evidence="4">ARM repeat-containing protein</fullName>
    </submittedName>
</protein>
<sequence length="1051" mass="116110">MSSIHISLQDRNVIFQQLKPLCVDLSQKALALQSSRGNVGSVTQSLEALNQSLQTVVAKYNALDEKLADYTFFPLSQVLKASQRLNTQCLESSLQCLTILLQHGWRSKIQPPLAAQVMILCTLLAEKEPKNLGISESTDELQRGALSCLHYLFVGLRYSVDGKSALLGDAHVPQLGQTISTILDAIESGRSAETQSQSADTLRALCECVQGSEAMAAFLPGIVSSFTRILTPQTKSRRNHAVLTTCLTMLADLLSRFMTDNALTTAKKAFPGPSPSNTATSSSTAIGEEWFQNAATQMRLALANILRLNSHSRTDVKESLSRLCFMIIQNCPLSSDDSLRSLQRDAIYEHLQALPRLLQGADEEKKERTLRKIGTAISYLESSNGSTQFLQEALSKAIQEGVFVTLQETKPKSHLTPAIEPVRSLDLALRDATSEATEYKPALVRSRKQEDTFKGLEGLIEKVVISPESSAFMSDAMRSLRQSQGDVQIANFWVVYTALQAKQRHQDPVSEFMDFPSSLAGDSTLDDLEELYTMALSVMASNADEPVDSRLQSLALRTVALRAQKAGEDFRSELIDALYPTLHALATPNEQIQHDSIVTLNIFTRSCNYRDVRDLIVQNVDYLTNAVALRLNAFDVSPQAPQVLLMMMRLAGPSLLPYLEDTVDSVFAVLEDYHGYALLVELLFRVLSVLAEEGAKTPQLKAIEGNRSAGKMTTPGFEEVEQISVKGLADLLREGGSSEKLVIPEAEEKLPKFHPKRPWSEVQTLDGDVEEDSVASQEEIGDEGAMQPNDDEPPPPPAPKTYNLLLKIADLTQHFLPSASPSLRTSLLSLIRTTVPALSKHESSFLPLINTLWPEIVARLDDGETHVQASTLEIIAVLCTYAGDFMRSRIHQLWPAILDMYREIATNLYESQTPHGSSKQGQQQYRAREKEKAGTTALVPAGTDFHRLVKYMKARPADYSNTVMRALWDAMVEMLVAVVDNIPLLPQMFDEALEMLEPVIEERDDVRKVLEKENADAVWLALVKMGVEKMPEASRRMPGGVESKSVLVVGT</sequence>
<dbReference type="InterPro" id="IPR052587">
    <property type="entry name" value="TELO2-interacting_protein_1"/>
</dbReference>
<dbReference type="InterPro" id="IPR057567">
    <property type="entry name" value="TPR_TTI1_C"/>
</dbReference>
<feature type="region of interest" description="Disordered" evidence="1">
    <location>
        <begin position="754"/>
        <end position="800"/>
    </location>
</feature>
<feature type="domain" description="TTI1 N-terminal TPR" evidence="2">
    <location>
        <begin position="15"/>
        <end position="340"/>
    </location>
</feature>
<feature type="domain" description="TTI1 C-terminal TPR" evidence="3">
    <location>
        <begin position="766"/>
        <end position="906"/>
    </location>
</feature>
<feature type="region of interest" description="Disordered" evidence="1">
    <location>
        <begin position="911"/>
        <end position="930"/>
    </location>
</feature>
<evidence type="ECO:0000313" key="4">
    <source>
        <dbReference type="EMBL" id="KAF2722260.1"/>
    </source>
</evidence>
<organism evidence="4 5">
    <name type="scientific">Polychaeton citri CBS 116435</name>
    <dbReference type="NCBI Taxonomy" id="1314669"/>
    <lineage>
        <taxon>Eukaryota</taxon>
        <taxon>Fungi</taxon>
        <taxon>Dikarya</taxon>
        <taxon>Ascomycota</taxon>
        <taxon>Pezizomycotina</taxon>
        <taxon>Dothideomycetes</taxon>
        <taxon>Dothideomycetidae</taxon>
        <taxon>Capnodiales</taxon>
        <taxon>Capnodiaceae</taxon>
        <taxon>Polychaeton</taxon>
    </lineage>
</organism>
<dbReference type="InterPro" id="IPR057566">
    <property type="entry name" value="TPR_TTI1_N"/>
</dbReference>
<proteinExistence type="predicted"/>
<dbReference type="SUPFAM" id="SSF48371">
    <property type="entry name" value="ARM repeat"/>
    <property type="match status" value="1"/>
</dbReference>
<dbReference type="Proteomes" id="UP000799441">
    <property type="component" value="Unassembled WGS sequence"/>
</dbReference>
<accession>A0A9P4QA73</accession>
<dbReference type="InterPro" id="IPR011989">
    <property type="entry name" value="ARM-like"/>
</dbReference>
<dbReference type="PANTHER" id="PTHR18460:SF3">
    <property type="entry name" value="TELO2-INTERACTING PROTEIN 1 HOMOLOG"/>
    <property type="match status" value="1"/>
</dbReference>
<feature type="compositionally biased region" description="Polar residues" evidence="1">
    <location>
        <begin position="911"/>
        <end position="925"/>
    </location>
</feature>
<evidence type="ECO:0000256" key="1">
    <source>
        <dbReference type="SAM" id="MobiDB-lite"/>
    </source>
</evidence>
<evidence type="ECO:0000313" key="5">
    <source>
        <dbReference type="Proteomes" id="UP000799441"/>
    </source>
</evidence>
<evidence type="ECO:0000259" key="2">
    <source>
        <dbReference type="Pfam" id="PF24173"/>
    </source>
</evidence>
<evidence type="ECO:0000259" key="3">
    <source>
        <dbReference type="Pfam" id="PF24181"/>
    </source>
</evidence>
<comment type="caution">
    <text evidence="4">The sequence shown here is derived from an EMBL/GenBank/DDBJ whole genome shotgun (WGS) entry which is preliminary data.</text>
</comment>
<dbReference type="OrthoDB" id="49511at2759"/>
<keyword evidence="5" id="KW-1185">Reference proteome</keyword>
<dbReference type="AlphaFoldDB" id="A0A9P4QA73"/>
<dbReference type="PANTHER" id="PTHR18460">
    <property type="entry name" value="TEL2 INTERACTING PROTEIN 1 TTI1 FAMILY MEMBER"/>
    <property type="match status" value="1"/>
</dbReference>